<dbReference type="PANTHER" id="PTHR12428:SF65">
    <property type="entry name" value="CYTOCHROME C OXIDASE ASSEMBLY PROTEIN COX18, MITOCHONDRIAL"/>
    <property type="match status" value="1"/>
</dbReference>
<feature type="domain" description="Membrane insertase YidC/Oxa/ALB C-terminal" evidence="11">
    <location>
        <begin position="307"/>
        <end position="519"/>
    </location>
</feature>
<sequence>MSDDKFIFLKRFVIIFLFCLLITISIRGLFFSDTKINDEPNIIDLKVFIKKENNSDISDDKLFNKLLELKNFDLYECQKFLDIFVCELEDNGNLKWYLLDNKNWNDYVKKQLQETINKICLGLEYYFSFNNFNISLEKKIIILKKFFTVITGINRSYFLNRFAQEKDFEMLSIKNIELKTNRISSITPNDLLKFNIYKDFKDNKEISNLNYNNIIRQKYSNSNSKNKTLNFFILKNNISDNQQLGLKIFVNDQEDLPIQWPSKLEWSKFLGFGYIWNFLIIFIASLLNFFSSIGSYGLDGFVVGNLGLGIVLTTILIRTLSWPIYTKTNNFAFNMNLAQPEIDKIQAKYSLSNNPMEIKRMHLEIMRVYKKYNLNMFSSLLISFCQMFLFLAMFRVLRRFRIPGGIFKVYNKKPFLGIINLQLENNNDNLFFSISLTLITGFSMFILNKLIMNNSETIKNKNVLSVPNEFNTIRPEKLMNFVSYIMILFMMFLSFRDSMLSLYWIIGNSYTILQTLINKKIISRKMQKLKKY</sequence>
<evidence type="ECO:0000256" key="9">
    <source>
        <dbReference type="RuleBase" id="RU003945"/>
    </source>
</evidence>
<comment type="caution">
    <text evidence="12">The sequence shown here is derived from an EMBL/GenBank/DDBJ whole genome shotgun (WGS) entry which is preliminary data.</text>
</comment>
<evidence type="ECO:0000313" key="13">
    <source>
        <dbReference type="Proteomes" id="UP001382955"/>
    </source>
</evidence>
<feature type="transmembrane region" description="Helical" evidence="10">
    <location>
        <begin position="296"/>
        <end position="317"/>
    </location>
</feature>
<evidence type="ECO:0000256" key="7">
    <source>
        <dbReference type="ARBA" id="ARBA00023136"/>
    </source>
</evidence>
<dbReference type="InterPro" id="IPR047196">
    <property type="entry name" value="YidC_ALB_C"/>
</dbReference>
<dbReference type="RefSeq" id="WP_304512484.1">
    <property type="nucleotide sequence ID" value="NZ_JAOSIK010000004.1"/>
</dbReference>
<feature type="transmembrane region" description="Helical" evidence="10">
    <location>
        <begin position="478"/>
        <end position="495"/>
    </location>
</feature>
<evidence type="ECO:0000313" key="12">
    <source>
        <dbReference type="EMBL" id="MEK0311820.1"/>
    </source>
</evidence>
<dbReference type="Pfam" id="PF02096">
    <property type="entry name" value="60KD_IMP"/>
    <property type="match status" value="1"/>
</dbReference>
<dbReference type="EMBL" id="JAOSIK010000004">
    <property type="protein sequence ID" value="MEK0311820.1"/>
    <property type="molecule type" value="Genomic_DNA"/>
</dbReference>
<dbReference type="Proteomes" id="UP001382955">
    <property type="component" value="Unassembled WGS sequence"/>
</dbReference>
<protein>
    <submittedName>
        <fullName evidence="12">YidC/Oxa1 family membrane protein insertase</fullName>
    </submittedName>
</protein>
<dbReference type="NCBIfam" id="TIGR03592">
    <property type="entry name" value="yidC_oxa1_cterm"/>
    <property type="match status" value="1"/>
</dbReference>
<evidence type="ECO:0000256" key="10">
    <source>
        <dbReference type="SAM" id="Phobius"/>
    </source>
</evidence>
<evidence type="ECO:0000259" key="11">
    <source>
        <dbReference type="Pfam" id="PF02096"/>
    </source>
</evidence>
<keyword evidence="2" id="KW-0813">Transport</keyword>
<dbReference type="InterPro" id="IPR028055">
    <property type="entry name" value="YidC/Oxa/ALB_C"/>
</dbReference>
<evidence type="ECO:0000256" key="8">
    <source>
        <dbReference type="ARBA" id="ARBA00023186"/>
    </source>
</evidence>
<feature type="transmembrane region" description="Helical" evidence="10">
    <location>
        <begin position="501"/>
        <end position="522"/>
    </location>
</feature>
<keyword evidence="4 9" id="KW-0812">Transmembrane</keyword>
<evidence type="ECO:0000256" key="2">
    <source>
        <dbReference type="ARBA" id="ARBA00022448"/>
    </source>
</evidence>
<dbReference type="PANTHER" id="PTHR12428">
    <property type="entry name" value="OXA1"/>
    <property type="match status" value="1"/>
</dbReference>
<gene>
    <name evidence="12" type="ORF">OC725_00830</name>
</gene>
<comment type="subcellular location">
    <subcellularLocation>
        <location evidence="1">Cell membrane</location>
        <topology evidence="1">Multi-pass membrane protein</topology>
    </subcellularLocation>
    <subcellularLocation>
        <location evidence="9">Membrane</location>
        <topology evidence="9">Multi-pass membrane protein</topology>
    </subcellularLocation>
</comment>
<accession>A0ABU8ZS82</accession>
<evidence type="ECO:0000256" key="1">
    <source>
        <dbReference type="ARBA" id="ARBA00004651"/>
    </source>
</evidence>
<feature type="transmembrane region" description="Helical" evidence="10">
    <location>
        <begin position="430"/>
        <end position="451"/>
    </location>
</feature>
<evidence type="ECO:0000256" key="4">
    <source>
        <dbReference type="ARBA" id="ARBA00022692"/>
    </source>
</evidence>
<feature type="transmembrane region" description="Helical" evidence="10">
    <location>
        <begin position="12"/>
        <end position="30"/>
    </location>
</feature>
<feature type="transmembrane region" description="Helical" evidence="10">
    <location>
        <begin position="269"/>
        <end position="290"/>
    </location>
</feature>
<dbReference type="CDD" id="cd20070">
    <property type="entry name" value="5TM_YidC_Alb3"/>
    <property type="match status" value="1"/>
</dbReference>
<keyword evidence="7 10" id="KW-0472">Membrane</keyword>
<evidence type="ECO:0000256" key="5">
    <source>
        <dbReference type="ARBA" id="ARBA00022927"/>
    </source>
</evidence>
<keyword evidence="5" id="KW-0653">Protein transport</keyword>
<evidence type="ECO:0000256" key="6">
    <source>
        <dbReference type="ARBA" id="ARBA00022989"/>
    </source>
</evidence>
<dbReference type="InterPro" id="IPR001708">
    <property type="entry name" value="YidC/ALB3/OXA1/COX18"/>
</dbReference>
<proteinExistence type="inferred from homology"/>
<name>A0ABU8ZS82_9MOLU</name>
<organism evidence="12 13">
    <name type="scientific">Candidatus Phytoplasma fabacearum</name>
    <dbReference type="NCBI Taxonomy" id="2982628"/>
    <lineage>
        <taxon>Bacteria</taxon>
        <taxon>Bacillati</taxon>
        <taxon>Mycoplasmatota</taxon>
        <taxon>Mollicutes</taxon>
        <taxon>Acholeplasmatales</taxon>
        <taxon>Acholeplasmataceae</taxon>
        <taxon>Candidatus Phytoplasma</taxon>
        <taxon>16SrII (Peanut WB group)</taxon>
    </lineage>
</organism>
<feature type="transmembrane region" description="Helical" evidence="10">
    <location>
        <begin position="374"/>
        <end position="394"/>
    </location>
</feature>
<evidence type="ECO:0000256" key="3">
    <source>
        <dbReference type="ARBA" id="ARBA00022475"/>
    </source>
</evidence>
<keyword evidence="3" id="KW-1003">Cell membrane</keyword>
<comment type="similarity">
    <text evidence="9">Belongs to the OXA1/ALB3/YidC family.</text>
</comment>
<keyword evidence="8" id="KW-0143">Chaperone</keyword>
<reference evidence="12 13" key="1">
    <citation type="journal article" date="2023" name="Int. J. Syst. Evol. Microbiol.">
        <title>The observation of taxonomic boundaries for the 16SrII and 16SrXXV phytoplasmas using genome-based delimitation.</title>
        <authorList>
            <person name="Rodrigues Jardim B."/>
            <person name="Tran-Nguyen L.T.T."/>
            <person name="Gambley C."/>
            <person name="Al-Sadi A.M."/>
            <person name="Al-Subhi A.M."/>
            <person name="Foissac X."/>
            <person name="Salar P."/>
            <person name="Cai H."/>
            <person name="Yang J.Y."/>
            <person name="Davis R."/>
            <person name="Jones L."/>
            <person name="Rodoni B."/>
            <person name="Constable F.E."/>
        </authorList>
    </citation>
    <scope>NUCLEOTIDE SEQUENCE [LARGE SCALE GENOMIC DNA]</scope>
    <source>
        <strain evidence="12">BAWM-322</strain>
    </source>
</reference>
<keyword evidence="6 10" id="KW-1133">Transmembrane helix</keyword>
<keyword evidence="13" id="KW-1185">Reference proteome</keyword>